<feature type="compositionally biased region" description="Low complexity" evidence="7">
    <location>
        <begin position="103"/>
        <end position="114"/>
    </location>
</feature>
<dbReference type="Pfam" id="PF22215">
    <property type="entry name" value="MLKL_N"/>
    <property type="match status" value="1"/>
</dbReference>
<evidence type="ECO:0000256" key="4">
    <source>
        <dbReference type="ARBA" id="ARBA00022777"/>
    </source>
</evidence>
<dbReference type="OrthoDB" id="4062651at2759"/>
<sequence length="1197" mass="126197">MHPSPQLPQLHWESPPIRSLLSASALDPYSSSSSNTSTLPASSYSSASSSPALPTIGIQVIQAALEAYQSNPVATLGTSFMTKYGVTSVQVVPAVAASGISTSISPPPSSQISSPPAPEQLGGGGAAAALSSPPGSSRSGATSVSYATIGIIVGLGIGVISLLVAAVVIWKRRHQLAANYGDADGGQAGDYFANAPLGGLPEYSVQAAVDSFSRVVLGGNSHNQQQHHDEPLSKESSTSSTSSTVPDSSATSCPGLHTGRMMGGREASSSGGGTCIVLANGAPGIRKGGGHNTNNTTKLISLKRSIAISDGGPIAAVEAKHQLEADDIEAGIVATGACSDVKMIVPATAGSSSHSSGHYPAVSLSSAGPINNPVFLLTGSRNRDRQGKHYNQQVIALSADHHDPSIVIEDLKMSHSANCKVSCNEEPNQLASPAMTDAKAVKIMGIKCQSSSALPASQKPTSGKRGSDNHHDNDRKVLLPERFGGVSTAVQPAAVVNSGGTSNSSSSALGFSGAGTSHCFPAGGSSGEQQQPSAGSIFSAVQAVASTIPLIQACIAVANQAIAAADRVVANHARCERLAIRINNLLPALRALHRKMENDPGSSEADEHLSKHLGSISRVLVRCKDCITRWTQDPKSKLKVLANMFSSSEFQQEFLDLNSSLSDAVLDMNLSVQLIKGAGVFSMLETPSTTEKIEAGQQYQLDLQRDLDQFAELISREGGWKGLSREDQRAVADFYKSKGLDLDDILSQTESHARADMVSKKVDDLMYILWEDIKAPRSSATTSGGGGGQRSLATTANGTAGSSDQQLEFIGQGGYGKVYRGRWQGQDVAVKKMEFATSSKAKEELSREAYIMSTCTHPHIAKCFGLSTEPSTGVPALVMKYYPRGTLLEVLQEAGPGELTTVLKLRMALNVARGMAYLHCRPNERVVHGDLKTANLLVDTEYDVYITDFGLARMQTVTRTLGSKSSARSVLYTPPEVLEDPNSLRAASGDVYAFAMVLLELFTRKMPFSGANEGQIWQWVVHGKRPSIPVSTAPSTISITSQQQEVLHMKSCNSAAVLNDEANGGGCSCNSLAEACGQECQNLLALSRDMNSCRGRQLDVINQQSMPSQSSKVNVQSNTSRPEATAAKAASTTRNPNDGARRVESFNDHDMVPLSVASLIKRCWSQAPNDRPTFQAISAELIAVVRELALEDDMEIL</sequence>
<gene>
    <name evidence="10" type="ORF">CEUSTIGMA_g13501.t1</name>
</gene>
<dbReference type="PANTHER" id="PTHR44329:SF298">
    <property type="entry name" value="MIXED LINEAGE KINASE DOMAIN-LIKE PROTEIN"/>
    <property type="match status" value="1"/>
</dbReference>
<dbReference type="GO" id="GO:0005524">
    <property type="term" value="F:ATP binding"/>
    <property type="evidence" value="ECO:0007669"/>
    <property type="project" value="UniProtKB-UniRule"/>
</dbReference>
<dbReference type="InterPro" id="IPR001245">
    <property type="entry name" value="Ser-Thr/Tyr_kinase_cat_dom"/>
</dbReference>
<dbReference type="AlphaFoldDB" id="A0A250XSP8"/>
<feature type="domain" description="Protein kinase" evidence="9">
    <location>
        <begin position="804"/>
        <end position="1182"/>
    </location>
</feature>
<feature type="compositionally biased region" description="Low complexity" evidence="7">
    <location>
        <begin position="234"/>
        <end position="252"/>
    </location>
</feature>
<feature type="compositionally biased region" description="Polar residues" evidence="7">
    <location>
        <begin position="1104"/>
        <end position="1122"/>
    </location>
</feature>
<dbReference type="InterPro" id="IPR051681">
    <property type="entry name" value="Ser/Thr_Kinases-Pseudokinases"/>
</dbReference>
<reference evidence="10 11" key="1">
    <citation type="submission" date="2017-08" db="EMBL/GenBank/DDBJ databases">
        <title>Acidophilic green algal genome provides insights into adaptation to an acidic environment.</title>
        <authorList>
            <person name="Hirooka S."/>
            <person name="Hirose Y."/>
            <person name="Kanesaki Y."/>
            <person name="Higuchi S."/>
            <person name="Fujiwara T."/>
            <person name="Onuma R."/>
            <person name="Era A."/>
            <person name="Ohbayashi R."/>
            <person name="Uzuka A."/>
            <person name="Nozaki H."/>
            <person name="Yoshikawa H."/>
            <person name="Miyagishima S.Y."/>
        </authorList>
    </citation>
    <scope>NUCLEOTIDE SEQUENCE [LARGE SCALE GENOMIC DNA]</scope>
    <source>
        <strain evidence="10 11">NIES-2499</strain>
    </source>
</reference>
<dbReference type="InterPro" id="IPR008271">
    <property type="entry name" value="Ser/Thr_kinase_AS"/>
</dbReference>
<dbReference type="PROSITE" id="PS50011">
    <property type="entry name" value="PROTEIN_KINASE_DOM"/>
    <property type="match status" value="1"/>
</dbReference>
<feature type="region of interest" description="Disordered" evidence="7">
    <location>
        <begin position="26"/>
        <end position="50"/>
    </location>
</feature>
<dbReference type="Gene3D" id="1.10.510.10">
    <property type="entry name" value="Transferase(Phosphotransferase) domain 1"/>
    <property type="match status" value="1"/>
</dbReference>
<evidence type="ECO:0000313" key="11">
    <source>
        <dbReference type="Proteomes" id="UP000232323"/>
    </source>
</evidence>
<accession>A0A250XSP8</accession>
<keyword evidence="11" id="KW-1185">Reference proteome</keyword>
<feature type="region of interest" description="Disordered" evidence="7">
    <location>
        <begin position="219"/>
        <end position="271"/>
    </location>
</feature>
<keyword evidence="8" id="KW-0472">Membrane</keyword>
<dbReference type="InterPro" id="IPR054000">
    <property type="entry name" value="MLKL_N"/>
</dbReference>
<keyword evidence="8" id="KW-1133">Transmembrane helix</keyword>
<evidence type="ECO:0000256" key="1">
    <source>
        <dbReference type="ARBA" id="ARBA00022527"/>
    </source>
</evidence>
<evidence type="ECO:0000256" key="5">
    <source>
        <dbReference type="ARBA" id="ARBA00022840"/>
    </source>
</evidence>
<dbReference type="CDD" id="cd21037">
    <property type="entry name" value="MLKL_NTD"/>
    <property type="match status" value="1"/>
</dbReference>
<evidence type="ECO:0000256" key="3">
    <source>
        <dbReference type="ARBA" id="ARBA00022741"/>
    </source>
</evidence>
<keyword evidence="3 6" id="KW-0547">Nucleotide-binding</keyword>
<dbReference type="GO" id="GO:0004674">
    <property type="term" value="F:protein serine/threonine kinase activity"/>
    <property type="evidence" value="ECO:0007669"/>
    <property type="project" value="UniProtKB-KW"/>
</dbReference>
<dbReference type="InterPro" id="IPR036537">
    <property type="entry name" value="Adaptor_Cbl_N_dom_sf"/>
</dbReference>
<dbReference type="InterPro" id="IPR059179">
    <property type="entry name" value="MLKL-like_MCAfunc"/>
</dbReference>
<dbReference type="SMART" id="SM00220">
    <property type="entry name" value="S_TKc"/>
    <property type="match status" value="1"/>
</dbReference>
<evidence type="ECO:0000256" key="6">
    <source>
        <dbReference type="PROSITE-ProRule" id="PRU10141"/>
    </source>
</evidence>
<dbReference type="InterPro" id="IPR000719">
    <property type="entry name" value="Prot_kinase_dom"/>
</dbReference>
<evidence type="ECO:0000259" key="9">
    <source>
        <dbReference type="PROSITE" id="PS50011"/>
    </source>
</evidence>
<dbReference type="PROSITE" id="PS00108">
    <property type="entry name" value="PROTEIN_KINASE_ST"/>
    <property type="match status" value="1"/>
</dbReference>
<protein>
    <recommendedName>
        <fullName evidence="9">Protein kinase domain-containing protein</fullName>
    </recommendedName>
</protein>
<evidence type="ECO:0000313" key="10">
    <source>
        <dbReference type="EMBL" id="GAX86088.1"/>
    </source>
</evidence>
<dbReference type="GO" id="GO:0007166">
    <property type="term" value="P:cell surface receptor signaling pathway"/>
    <property type="evidence" value="ECO:0007669"/>
    <property type="project" value="InterPro"/>
</dbReference>
<dbReference type="STRING" id="1157962.A0A250XSP8"/>
<dbReference type="SUPFAM" id="SSF56112">
    <property type="entry name" value="Protein kinase-like (PK-like)"/>
    <property type="match status" value="1"/>
</dbReference>
<feature type="region of interest" description="Disordered" evidence="7">
    <location>
        <begin position="777"/>
        <end position="804"/>
    </location>
</feature>
<name>A0A250XSP8_9CHLO</name>
<dbReference type="InterPro" id="IPR011009">
    <property type="entry name" value="Kinase-like_dom_sf"/>
</dbReference>
<dbReference type="Gene3D" id="1.20.930.20">
    <property type="entry name" value="Adaptor protein Cbl, N-terminal domain"/>
    <property type="match status" value="1"/>
</dbReference>
<keyword evidence="5 6" id="KW-0067">ATP-binding</keyword>
<proteinExistence type="predicted"/>
<keyword evidence="4" id="KW-0418">Kinase</keyword>
<feature type="binding site" evidence="6">
    <location>
        <position position="832"/>
    </location>
    <ligand>
        <name>ATP</name>
        <dbReference type="ChEBI" id="CHEBI:30616"/>
    </ligand>
</feature>
<feature type="region of interest" description="Disordered" evidence="7">
    <location>
        <begin position="451"/>
        <end position="475"/>
    </location>
</feature>
<evidence type="ECO:0000256" key="7">
    <source>
        <dbReference type="SAM" id="MobiDB-lite"/>
    </source>
</evidence>
<keyword evidence="1" id="KW-0723">Serine/threonine-protein kinase</keyword>
<evidence type="ECO:0000256" key="2">
    <source>
        <dbReference type="ARBA" id="ARBA00022679"/>
    </source>
</evidence>
<dbReference type="PANTHER" id="PTHR44329">
    <property type="entry name" value="SERINE/THREONINE-PROTEIN KINASE TNNI3K-RELATED"/>
    <property type="match status" value="1"/>
</dbReference>
<dbReference type="InterPro" id="IPR017441">
    <property type="entry name" value="Protein_kinase_ATP_BS"/>
</dbReference>
<feature type="region of interest" description="Disordered" evidence="7">
    <location>
        <begin position="1104"/>
        <end position="1145"/>
    </location>
</feature>
<feature type="compositionally biased region" description="Polar residues" evidence="7">
    <location>
        <begin position="451"/>
        <end position="461"/>
    </location>
</feature>
<keyword evidence="2" id="KW-0808">Transferase</keyword>
<feature type="compositionally biased region" description="Basic and acidic residues" evidence="7">
    <location>
        <begin position="465"/>
        <end position="475"/>
    </location>
</feature>
<evidence type="ECO:0000256" key="8">
    <source>
        <dbReference type="SAM" id="Phobius"/>
    </source>
</evidence>
<dbReference type="EMBL" id="BEGY01000226">
    <property type="protein sequence ID" value="GAX86088.1"/>
    <property type="molecule type" value="Genomic_DNA"/>
</dbReference>
<comment type="caution">
    <text evidence="10">The sequence shown here is derived from an EMBL/GenBank/DDBJ whole genome shotgun (WGS) entry which is preliminary data.</text>
</comment>
<feature type="transmembrane region" description="Helical" evidence="8">
    <location>
        <begin position="146"/>
        <end position="170"/>
    </location>
</feature>
<keyword evidence="8" id="KW-0812">Transmembrane</keyword>
<dbReference type="Pfam" id="PF07714">
    <property type="entry name" value="PK_Tyr_Ser-Thr"/>
    <property type="match status" value="1"/>
</dbReference>
<feature type="region of interest" description="Disordered" evidence="7">
    <location>
        <begin position="103"/>
        <end position="134"/>
    </location>
</feature>
<dbReference type="PROSITE" id="PS00107">
    <property type="entry name" value="PROTEIN_KINASE_ATP"/>
    <property type="match status" value="1"/>
</dbReference>
<organism evidence="10 11">
    <name type="scientific">Chlamydomonas eustigma</name>
    <dbReference type="NCBI Taxonomy" id="1157962"/>
    <lineage>
        <taxon>Eukaryota</taxon>
        <taxon>Viridiplantae</taxon>
        <taxon>Chlorophyta</taxon>
        <taxon>core chlorophytes</taxon>
        <taxon>Chlorophyceae</taxon>
        <taxon>CS clade</taxon>
        <taxon>Chlamydomonadales</taxon>
        <taxon>Chlamydomonadaceae</taxon>
        <taxon>Chlamydomonas</taxon>
    </lineage>
</organism>
<dbReference type="Proteomes" id="UP000232323">
    <property type="component" value="Unassembled WGS sequence"/>
</dbReference>